<name>A0AAV1SNS8_9ROSI</name>
<keyword evidence="2" id="KW-1185">Reference proteome</keyword>
<dbReference type="EMBL" id="CAWUPB010001195">
    <property type="protein sequence ID" value="CAK7355256.1"/>
    <property type="molecule type" value="Genomic_DNA"/>
</dbReference>
<evidence type="ECO:0000313" key="2">
    <source>
        <dbReference type="Proteomes" id="UP001314170"/>
    </source>
</evidence>
<accession>A0AAV1SNS8</accession>
<protein>
    <submittedName>
        <fullName evidence="1">Uncharacterized protein</fullName>
    </submittedName>
</protein>
<comment type="caution">
    <text evidence="1">The sequence shown here is derived from an EMBL/GenBank/DDBJ whole genome shotgun (WGS) entry which is preliminary data.</text>
</comment>
<gene>
    <name evidence="1" type="ORF">DCAF_LOCUS25574</name>
</gene>
<feature type="non-terminal residue" evidence="1">
    <location>
        <position position="1"/>
    </location>
</feature>
<dbReference type="AlphaFoldDB" id="A0AAV1SNS8"/>
<organism evidence="1 2">
    <name type="scientific">Dovyalis caffra</name>
    <dbReference type="NCBI Taxonomy" id="77055"/>
    <lineage>
        <taxon>Eukaryota</taxon>
        <taxon>Viridiplantae</taxon>
        <taxon>Streptophyta</taxon>
        <taxon>Embryophyta</taxon>
        <taxon>Tracheophyta</taxon>
        <taxon>Spermatophyta</taxon>
        <taxon>Magnoliopsida</taxon>
        <taxon>eudicotyledons</taxon>
        <taxon>Gunneridae</taxon>
        <taxon>Pentapetalae</taxon>
        <taxon>rosids</taxon>
        <taxon>fabids</taxon>
        <taxon>Malpighiales</taxon>
        <taxon>Salicaceae</taxon>
        <taxon>Flacourtieae</taxon>
        <taxon>Dovyalis</taxon>
    </lineage>
</organism>
<evidence type="ECO:0000313" key="1">
    <source>
        <dbReference type="EMBL" id="CAK7355256.1"/>
    </source>
</evidence>
<reference evidence="1 2" key="1">
    <citation type="submission" date="2024-01" db="EMBL/GenBank/DDBJ databases">
        <authorList>
            <person name="Waweru B."/>
        </authorList>
    </citation>
    <scope>NUCLEOTIDE SEQUENCE [LARGE SCALE GENOMIC DNA]</scope>
</reference>
<proteinExistence type="predicted"/>
<sequence length="96" mass="9975">LTCEGLLEAKKLGDGRIGAYWSKTVGKCNSGLAEESKCEGVVEGGHAQLSANGNSYSKIHGIDKDGPATATQPTGLKPMLWRCSGFGLGEGHRLAT</sequence>
<dbReference type="Proteomes" id="UP001314170">
    <property type="component" value="Unassembled WGS sequence"/>
</dbReference>